<protein>
    <submittedName>
        <fullName evidence="4">Rab GTPase-activating protein 1</fullName>
    </submittedName>
</protein>
<dbReference type="EMBL" id="KK115822">
    <property type="protein sequence ID" value="KFM66118.1"/>
    <property type="molecule type" value="Genomic_DNA"/>
</dbReference>
<keyword evidence="2" id="KW-1133">Transmembrane helix</keyword>
<evidence type="ECO:0000256" key="2">
    <source>
        <dbReference type="SAM" id="Phobius"/>
    </source>
</evidence>
<keyword evidence="1" id="KW-0175">Coiled coil</keyword>
<keyword evidence="2" id="KW-0812">Transmembrane</keyword>
<evidence type="ECO:0000313" key="5">
    <source>
        <dbReference type="Proteomes" id="UP000054359"/>
    </source>
</evidence>
<feature type="coiled-coil region" evidence="1">
    <location>
        <begin position="324"/>
        <end position="372"/>
    </location>
</feature>
<dbReference type="InterPro" id="IPR000195">
    <property type="entry name" value="Rab-GAP-TBC_dom"/>
</dbReference>
<dbReference type="FunFam" id="1.10.472.80:FF:000027">
    <property type="entry name" value="GTPase activating protein (Evi5)"/>
    <property type="match status" value="1"/>
</dbReference>
<dbReference type="SUPFAM" id="SSF47923">
    <property type="entry name" value="Ypt/Rab-GAP domain of gyp1p"/>
    <property type="match status" value="1"/>
</dbReference>
<dbReference type="Gene3D" id="1.10.472.80">
    <property type="entry name" value="Ypt/Rab-GAP domain of gyp1p, domain 3"/>
    <property type="match status" value="1"/>
</dbReference>
<feature type="coiled-coil region" evidence="1">
    <location>
        <begin position="131"/>
        <end position="239"/>
    </location>
</feature>
<dbReference type="PANTHER" id="PTHR47728">
    <property type="entry name" value="RAB GTPASE-ACTIVATING PROTEIN 1-LIKE"/>
    <property type="match status" value="1"/>
</dbReference>
<feature type="transmembrane region" description="Helical" evidence="2">
    <location>
        <begin position="53"/>
        <end position="75"/>
    </location>
</feature>
<keyword evidence="2" id="KW-0472">Membrane</keyword>
<dbReference type="Proteomes" id="UP000054359">
    <property type="component" value="Unassembled WGS sequence"/>
</dbReference>
<sequence>MFDYHVRDMFRNGFEELHLKFFQLQKLMEDQMPELASHFDDLGIEVHMFASQWFLTLFTAKFPLVVVFFIIDLFLLEGMDVIFQVAVSLLMLSQKELLALDFEGVLKHFRVSLPKKYRTEEASKILIQNAKKVKVKKLKKYEREYAALKEQEKLQEDPIKILQRENKRLLESNLHLDRENDELTHELINIKLQLRNDLVKSDEKVESLSKELQAATITVSDLEEEKKRLSLEVAQLKEMCRRELHRAEVESTRNAKIISGYKQICHQLSTRLEKEQATAKKNLELIKAKMDACESCSKYLKTIVPNADSDKISKELSSNQGAENEENDSQARELELELARTKLALVEAECKNQDLTHQLNAAMNELQTSKNTWFQKTFSSIREAAKKENLASKDKETS</sequence>
<accession>A0A087TLX9</accession>
<name>A0A087TLX9_STEMI</name>
<dbReference type="OrthoDB" id="295078at2759"/>
<dbReference type="AlphaFoldDB" id="A0A087TLX9"/>
<evidence type="ECO:0000313" key="4">
    <source>
        <dbReference type="EMBL" id="KFM66118.1"/>
    </source>
</evidence>
<organism evidence="4 5">
    <name type="scientific">Stegodyphus mimosarum</name>
    <name type="common">African social velvet spider</name>
    <dbReference type="NCBI Taxonomy" id="407821"/>
    <lineage>
        <taxon>Eukaryota</taxon>
        <taxon>Metazoa</taxon>
        <taxon>Ecdysozoa</taxon>
        <taxon>Arthropoda</taxon>
        <taxon>Chelicerata</taxon>
        <taxon>Arachnida</taxon>
        <taxon>Araneae</taxon>
        <taxon>Araneomorphae</taxon>
        <taxon>Entelegynae</taxon>
        <taxon>Eresoidea</taxon>
        <taxon>Eresidae</taxon>
        <taxon>Stegodyphus</taxon>
    </lineage>
</organism>
<dbReference type="OMA" id="LTMREQQ"/>
<dbReference type="Pfam" id="PF23436">
    <property type="entry name" value="RabGap-TBC_2"/>
    <property type="match status" value="1"/>
</dbReference>
<dbReference type="InterPro" id="IPR035969">
    <property type="entry name" value="Rab-GAP_TBC_sf"/>
</dbReference>
<dbReference type="PANTHER" id="PTHR47728:SF1">
    <property type="entry name" value="RAB GTPASE ACTIVATING PROTEIN 1 LIKE"/>
    <property type="match status" value="1"/>
</dbReference>
<evidence type="ECO:0000256" key="1">
    <source>
        <dbReference type="SAM" id="Coils"/>
    </source>
</evidence>
<evidence type="ECO:0000259" key="3">
    <source>
        <dbReference type="PROSITE" id="PS50086"/>
    </source>
</evidence>
<keyword evidence="5" id="KW-1185">Reference proteome</keyword>
<proteinExistence type="predicted"/>
<feature type="domain" description="Rab-GAP TBC" evidence="3">
    <location>
        <begin position="1"/>
        <end position="78"/>
    </location>
</feature>
<dbReference type="STRING" id="407821.A0A087TLX9"/>
<reference evidence="4 5" key="1">
    <citation type="submission" date="2013-11" db="EMBL/GenBank/DDBJ databases">
        <title>Genome sequencing of Stegodyphus mimosarum.</title>
        <authorList>
            <person name="Bechsgaard J."/>
        </authorList>
    </citation>
    <scope>NUCLEOTIDE SEQUENCE [LARGE SCALE GENOMIC DNA]</scope>
</reference>
<dbReference type="PROSITE" id="PS50086">
    <property type="entry name" value="TBC_RABGAP"/>
    <property type="match status" value="1"/>
</dbReference>
<gene>
    <name evidence="4" type="ORF">X975_11005</name>
</gene>
<feature type="non-terminal residue" evidence="4">
    <location>
        <position position="398"/>
    </location>
</feature>